<feature type="compositionally biased region" description="Pro residues" evidence="1">
    <location>
        <begin position="70"/>
        <end position="82"/>
    </location>
</feature>
<protein>
    <submittedName>
        <fullName evidence="3">Uncharacterized protein</fullName>
    </submittedName>
</protein>
<feature type="transmembrane region" description="Helical" evidence="2">
    <location>
        <begin position="188"/>
        <end position="210"/>
    </location>
</feature>
<dbReference type="STRING" id="92835.RS81_01800"/>
<keyword evidence="2" id="KW-1133">Transmembrane helix</keyword>
<dbReference type="SUPFAM" id="SSF103473">
    <property type="entry name" value="MFS general substrate transporter"/>
    <property type="match status" value="1"/>
</dbReference>
<keyword evidence="2" id="KW-0472">Membrane</keyword>
<name>A0A0M2H611_9MICO</name>
<gene>
    <name evidence="3" type="ORF">RS81_01800</name>
</gene>
<feature type="compositionally biased region" description="Low complexity" evidence="1">
    <location>
        <begin position="23"/>
        <end position="43"/>
    </location>
</feature>
<evidence type="ECO:0000313" key="3">
    <source>
        <dbReference type="EMBL" id="KJL39980.1"/>
    </source>
</evidence>
<dbReference type="Proteomes" id="UP000033956">
    <property type="component" value="Unassembled WGS sequence"/>
</dbReference>
<feature type="transmembrane region" description="Helical" evidence="2">
    <location>
        <begin position="111"/>
        <end position="131"/>
    </location>
</feature>
<keyword evidence="2" id="KW-0812">Transmembrane</keyword>
<organism evidence="3 4">
    <name type="scientific">Microbacterium terrae</name>
    <dbReference type="NCBI Taxonomy" id="69369"/>
    <lineage>
        <taxon>Bacteria</taxon>
        <taxon>Bacillati</taxon>
        <taxon>Actinomycetota</taxon>
        <taxon>Actinomycetes</taxon>
        <taxon>Micrococcales</taxon>
        <taxon>Microbacteriaceae</taxon>
        <taxon>Microbacterium</taxon>
    </lineage>
</organism>
<evidence type="ECO:0000256" key="2">
    <source>
        <dbReference type="SAM" id="Phobius"/>
    </source>
</evidence>
<dbReference type="InterPro" id="IPR036259">
    <property type="entry name" value="MFS_trans_sf"/>
</dbReference>
<reference evidence="3 4" key="1">
    <citation type="submission" date="2015-02" db="EMBL/GenBank/DDBJ databases">
        <title>Draft genome sequences of ten Microbacterium spp. with emphasis on heavy metal contaminated environments.</title>
        <authorList>
            <person name="Corretto E."/>
        </authorList>
    </citation>
    <scope>NUCLEOTIDE SEQUENCE [LARGE SCALE GENOMIC DNA]</scope>
    <source>
        <strain evidence="3 4">DSM 12510</strain>
    </source>
</reference>
<feature type="region of interest" description="Disordered" evidence="1">
    <location>
        <begin position="1"/>
        <end position="83"/>
    </location>
</feature>
<accession>A0A0M2H611</accession>
<dbReference type="PATRIC" id="fig|92835.4.peg.1822"/>
<proteinExistence type="predicted"/>
<dbReference type="EMBL" id="JYIZ01000048">
    <property type="protein sequence ID" value="KJL39980.1"/>
    <property type="molecule type" value="Genomic_DNA"/>
</dbReference>
<dbReference type="InterPro" id="IPR046231">
    <property type="entry name" value="DUF6264"/>
</dbReference>
<dbReference type="Pfam" id="PF19779">
    <property type="entry name" value="DUF6264"/>
    <property type="match status" value="1"/>
</dbReference>
<evidence type="ECO:0000313" key="4">
    <source>
        <dbReference type="Proteomes" id="UP000033956"/>
    </source>
</evidence>
<keyword evidence="4" id="KW-1185">Reference proteome</keyword>
<sequence>MSADADEPTGSGPVAAGRTGGSAAEAQPVHAAQAARPADALPTAPRPRPQYGEYATPEEQRARIRQPDPVLQPEPAPAPEPAAPVVAPAVAPSAPAGSAKAAPRVRPVDRIATVALLAYGLVNVISTFSIVRDFPTYAETVFDTMGVDATLTDPGAASSWALVAVIVLIVGWVVTASLSWLSLRRGRLTWWIPVVGGIVFSAIGGVLLAVPIMTDPGVWQAVVAT</sequence>
<evidence type="ECO:0000256" key="1">
    <source>
        <dbReference type="SAM" id="MobiDB-lite"/>
    </source>
</evidence>
<comment type="caution">
    <text evidence="3">The sequence shown here is derived from an EMBL/GenBank/DDBJ whole genome shotgun (WGS) entry which is preliminary data.</text>
</comment>
<feature type="transmembrane region" description="Helical" evidence="2">
    <location>
        <begin position="160"/>
        <end position="181"/>
    </location>
</feature>
<dbReference type="AlphaFoldDB" id="A0A0M2H611"/>